<organism evidence="1 2">
    <name type="scientific">Cereibacter johrii</name>
    <dbReference type="NCBI Taxonomy" id="445629"/>
    <lineage>
        <taxon>Bacteria</taxon>
        <taxon>Pseudomonadati</taxon>
        <taxon>Pseudomonadota</taxon>
        <taxon>Alphaproteobacteria</taxon>
        <taxon>Rhodobacterales</taxon>
        <taxon>Paracoccaceae</taxon>
        <taxon>Cereibacter</taxon>
    </lineage>
</organism>
<sequence length="53" mass="5677">MTVFQPGFPAPEPHDRATRIRAHLDRHGASLADVVAAIDDVCVSHALETAGTR</sequence>
<accession>A0ABX5JE31</accession>
<protein>
    <submittedName>
        <fullName evidence="1">Uncharacterized protein</fullName>
    </submittedName>
</protein>
<evidence type="ECO:0000313" key="1">
    <source>
        <dbReference type="EMBL" id="PTM81877.1"/>
    </source>
</evidence>
<evidence type="ECO:0000313" key="2">
    <source>
        <dbReference type="Proteomes" id="UP000240800"/>
    </source>
</evidence>
<gene>
    <name evidence="1" type="ORF">C8J29_101824</name>
</gene>
<comment type="caution">
    <text evidence="1">The sequence shown here is derived from an EMBL/GenBank/DDBJ whole genome shotgun (WGS) entry which is preliminary data.</text>
</comment>
<proteinExistence type="predicted"/>
<reference evidence="1 2" key="1">
    <citation type="submission" date="2018-04" db="EMBL/GenBank/DDBJ databases">
        <title>Genomic Encyclopedia of Type Strains, Phase III (KMG-III): the genomes of soil and plant-associated and newly described type strains.</title>
        <authorList>
            <person name="Whitman W."/>
        </authorList>
    </citation>
    <scope>NUCLEOTIDE SEQUENCE [LARGE SCALE GENOMIC DNA]</scope>
    <source>
        <strain evidence="1 2">JA192</strain>
    </source>
</reference>
<name>A0ABX5JE31_9RHOB</name>
<dbReference type="Proteomes" id="UP000240800">
    <property type="component" value="Unassembled WGS sequence"/>
</dbReference>
<keyword evidence="2" id="KW-1185">Reference proteome</keyword>
<dbReference type="EMBL" id="PZZW01000001">
    <property type="protein sequence ID" value="PTM81877.1"/>
    <property type="molecule type" value="Genomic_DNA"/>
</dbReference>
<dbReference type="RefSeq" id="WP_167354600.1">
    <property type="nucleotide sequence ID" value="NZ_JAYFRT010000007.1"/>
</dbReference>